<dbReference type="NCBIfam" id="TIGR00731">
    <property type="entry name" value="bL25_bact_ctc"/>
    <property type="match status" value="1"/>
</dbReference>
<dbReference type="InterPro" id="IPR011035">
    <property type="entry name" value="Ribosomal_bL25/Gln-tRNA_synth"/>
</dbReference>
<dbReference type="RefSeq" id="WP_091645887.1">
    <property type="nucleotide sequence ID" value="NZ_FOEG01000011.1"/>
</dbReference>
<reference evidence="9 10" key="1">
    <citation type="submission" date="2016-10" db="EMBL/GenBank/DDBJ databases">
        <authorList>
            <person name="de Groot N.N."/>
        </authorList>
    </citation>
    <scope>NUCLEOTIDE SEQUENCE [LARGE SCALE GENOMIC DNA]</scope>
    <source>
        <strain evidence="9 10">CGMCC 1.6291</strain>
    </source>
</reference>
<dbReference type="Proteomes" id="UP000199657">
    <property type="component" value="Unassembled WGS sequence"/>
</dbReference>
<evidence type="ECO:0000313" key="10">
    <source>
        <dbReference type="Proteomes" id="UP000199657"/>
    </source>
</evidence>
<dbReference type="NCBIfam" id="NF004612">
    <property type="entry name" value="PRK05943.1"/>
    <property type="match status" value="1"/>
</dbReference>
<dbReference type="InterPro" id="IPR020056">
    <property type="entry name" value="Rbsml_bL25/Gln-tRNA_synth_N"/>
</dbReference>
<dbReference type="NCBIfam" id="NF004128">
    <property type="entry name" value="PRK05618.1-2"/>
    <property type="match status" value="1"/>
</dbReference>
<proteinExistence type="inferred from homology"/>
<gene>
    <name evidence="5" type="primary">rplY</name>
    <name evidence="5" type="synonym">ctc</name>
    <name evidence="9" type="ORF">SAMN04488052_11142</name>
</gene>
<evidence type="ECO:0000256" key="4">
    <source>
        <dbReference type="ARBA" id="ARBA00023274"/>
    </source>
</evidence>
<keyword evidence="4 5" id="KW-0687">Ribonucleoprotein</keyword>
<dbReference type="InterPro" id="IPR001021">
    <property type="entry name" value="Ribosomal_bL25_long"/>
</dbReference>
<dbReference type="GO" id="GO:0008097">
    <property type="term" value="F:5S rRNA binding"/>
    <property type="evidence" value="ECO:0007669"/>
    <property type="project" value="InterPro"/>
</dbReference>
<comment type="function">
    <text evidence="5">This is one of the proteins that binds to the 5S RNA in the ribosome where it forms part of the central protuberance.</text>
</comment>
<comment type="similarity">
    <text evidence="5">Belongs to the bacterial ribosomal protein bL25 family. CTC subfamily.</text>
</comment>
<evidence type="ECO:0000256" key="2">
    <source>
        <dbReference type="ARBA" id="ARBA00022884"/>
    </source>
</evidence>
<protein>
    <recommendedName>
        <fullName evidence="5">Large ribosomal subunit protein bL25</fullName>
    </recommendedName>
    <alternativeName>
        <fullName evidence="5">General stress protein CTC</fullName>
    </alternativeName>
</protein>
<dbReference type="GO" id="GO:0006412">
    <property type="term" value="P:translation"/>
    <property type="evidence" value="ECO:0007669"/>
    <property type="project" value="UniProtKB-UniRule"/>
</dbReference>
<evidence type="ECO:0000256" key="5">
    <source>
        <dbReference type="HAMAP-Rule" id="MF_01334"/>
    </source>
</evidence>
<dbReference type="HAMAP" id="MF_01334">
    <property type="entry name" value="Ribosomal_bL25_CTC"/>
    <property type="match status" value="1"/>
</dbReference>
<feature type="compositionally biased region" description="Acidic residues" evidence="6">
    <location>
        <begin position="200"/>
        <end position="238"/>
    </location>
</feature>
<keyword evidence="2 5" id="KW-0694">RNA-binding</keyword>
<dbReference type="STRING" id="406100.SAMN04488052_11142"/>
<dbReference type="InterPro" id="IPR020057">
    <property type="entry name" value="Ribosomal_bL25_b-dom"/>
</dbReference>
<dbReference type="GO" id="GO:0003735">
    <property type="term" value="F:structural constituent of ribosome"/>
    <property type="evidence" value="ECO:0007669"/>
    <property type="project" value="InterPro"/>
</dbReference>
<feature type="compositionally biased region" description="Basic and acidic residues" evidence="6">
    <location>
        <begin position="178"/>
        <end position="187"/>
    </location>
</feature>
<dbReference type="EMBL" id="FOEG01000011">
    <property type="protein sequence ID" value="SEP12844.1"/>
    <property type="molecule type" value="Genomic_DNA"/>
</dbReference>
<evidence type="ECO:0000256" key="3">
    <source>
        <dbReference type="ARBA" id="ARBA00022980"/>
    </source>
</evidence>
<accession>A0A1H8VC45</accession>
<comment type="subunit">
    <text evidence="5">Part of the 50S ribosomal subunit; part of the 5S rRNA/L5/L18/L25 subcomplex. Contacts the 5S rRNA. Binds to the 5S rRNA independently of L5 and L18.</text>
</comment>
<dbReference type="AlphaFoldDB" id="A0A1H8VC45"/>
<feature type="domain" description="Large ribosomal subunit protein bL25 beta" evidence="8">
    <location>
        <begin position="102"/>
        <end position="195"/>
    </location>
</feature>
<dbReference type="SUPFAM" id="SSF50715">
    <property type="entry name" value="Ribosomal protein L25-like"/>
    <property type="match status" value="1"/>
</dbReference>
<dbReference type="InterPro" id="IPR020055">
    <property type="entry name" value="Ribosomal_bL25_short"/>
</dbReference>
<feature type="region of interest" description="Disordered" evidence="6">
    <location>
        <begin position="178"/>
        <end position="238"/>
    </location>
</feature>
<dbReference type="InterPro" id="IPR029751">
    <property type="entry name" value="Ribosomal_L25_dom"/>
</dbReference>
<dbReference type="Gene3D" id="2.170.120.20">
    <property type="entry name" value="Ribosomal protein L25, beta domain"/>
    <property type="match status" value="1"/>
</dbReference>
<organism evidence="9 10">
    <name type="scientific">Aquisalimonas asiatica</name>
    <dbReference type="NCBI Taxonomy" id="406100"/>
    <lineage>
        <taxon>Bacteria</taxon>
        <taxon>Pseudomonadati</taxon>
        <taxon>Pseudomonadota</taxon>
        <taxon>Gammaproteobacteria</taxon>
        <taxon>Chromatiales</taxon>
        <taxon>Ectothiorhodospiraceae</taxon>
        <taxon>Aquisalimonas</taxon>
    </lineage>
</organism>
<name>A0A1H8VC45_9GAMM</name>
<evidence type="ECO:0000259" key="7">
    <source>
        <dbReference type="Pfam" id="PF01386"/>
    </source>
</evidence>
<dbReference type="GO" id="GO:0022625">
    <property type="term" value="C:cytosolic large ribosomal subunit"/>
    <property type="evidence" value="ECO:0007669"/>
    <property type="project" value="TreeGrafter"/>
</dbReference>
<keyword evidence="3 5" id="KW-0689">Ribosomal protein</keyword>
<sequence length="238" mass="25938">MSVELKLSAEPRTDAGKGASRRLRKVKTVPAIVYGAGKKPEMLKVSLFELSKLMEREAFFSQIITLEVEGKKQQTVLKDMQRHPFKDLVMHLDFMRIKANEKLTTQVPVHFLNEDTCKGVKAGGVIHKDMIEVAINCLPKDLPEYLEVDLADLDIGDSVHLSQLDVPKGVELEAFAHGGDEHDHDHPVVSIVQPRAAKAEDDEEEAAEDAAADAGDAGEDAGGDEDAGSSDEGDEDKG</sequence>
<dbReference type="Pfam" id="PF14693">
    <property type="entry name" value="Ribosomal_TL5_C"/>
    <property type="match status" value="1"/>
</dbReference>
<dbReference type="InterPro" id="IPR020930">
    <property type="entry name" value="Ribosomal_uL5_bac-type"/>
</dbReference>
<evidence type="ECO:0000313" key="9">
    <source>
        <dbReference type="EMBL" id="SEP12844.1"/>
    </source>
</evidence>
<evidence type="ECO:0000256" key="6">
    <source>
        <dbReference type="SAM" id="MobiDB-lite"/>
    </source>
</evidence>
<evidence type="ECO:0000256" key="1">
    <source>
        <dbReference type="ARBA" id="ARBA00022730"/>
    </source>
</evidence>
<dbReference type="Gene3D" id="2.40.240.10">
    <property type="entry name" value="Ribosomal Protein L25, Chain P"/>
    <property type="match status" value="1"/>
</dbReference>
<dbReference type="PANTHER" id="PTHR33284">
    <property type="entry name" value="RIBOSOMAL PROTEIN L25/GLN-TRNA SYNTHETASE, ANTI-CODON-BINDING DOMAIN-CONTAINING PROTEIN"/>
    <property type="match status" value="1"/>
</dbReference>
<dbReference type="HAMAP" id="MF_01336">
    <property type="entry name" value="Ribosomal_bL25"/>
    <property type="match status" value="1"/>
</dbReference>
<dbReference type="NCBIfam" id="NF004130">
    <property type="entry name" value="PRK05618.1-5"/>
    <property type="match status" value="1"/>
</dbReference>
<evidence type="ECO:0000259" key="8">
    <source>
        <dbReference type="Pfam" id="PF14693"/>
    </source>
</evidence>
<dbReference type="PANTHER" id="PTHR33284:SF1">
    <property type="entry name" value="RIBOSOMAL PROTEIN L25_GLN-TRNA SYNTHETASE, ANTI-CODON-BINDING DOMAIN-CONTAINING PROTEIN"/>
    <property type="match status" value="1"/>
</dbReference>
<dbReference type="OrthoDB" id="9806411at2"/>
<dbReference type="InterPro" id="IPR037121">
    <property type="entry name" value="Ribosomal_bL25_C"/>
</dbReference>
<dbReference type="CDD" id="cd00495">
    <property type="entry name" value="Ribosomal_L25_TL5_CTC"/>
    <property type="match status" value="1"/>
</dbReference>
<feature type="domain" description="Large ribosomal subunit protein bL25 L25" evidence="7">
    <location>
        <begin position="7"/>
        <end position="94"/>
    </location>
</feature>
<dbReference type="Pfam" id="PF01386">
    <property type="entry name" value="Ribosomal_L25p"/>
    <property type="match status" value="1"/>
</dbReference>
<keyword evidence="10" id="KW-1185">Reference proteome</keyword>
<keyword evidence="1 5" id="KW-0699">rRNA-binding</keyword>